<dbReference type="InterPro" id="IPR039261">
    <property type="entry name" value="FNR_nucleotide-bd"/>
</dbReference>
<feature type="domain" description="Globin" evidence="16">
    <location>
        <begin position="1"/>
        <end position="138"/>
    </location>
</feature>
<proteinExistence type="inferred from homology"/>
<dbReference type="InterPro" id="IPR000971">
    <property type="entry name" value="Globin"/>
</dbReference>
<feature type="binding site" evidence="15">
    <location>
        <begin position="270"/>
        <end position="275"/>
    </location>
    <ligand>
        <name>NADP(+)</name>
        <dbReference type="ChEBI" id="CHEBI:58349"/>
    </ligand>
</feature>
<keyword evidence="4 15" id="KW-0349">Heme</keyword>
<keyword evidence="6 15" id="KW-0285">Flavoprotein</keyword>
<evidence type="ECO:0000256" key="4">
    <source>
        <dbReference type="ARBA" id="ARBA00022617"/>
    </source>
</evidence>
<reference evidence="18 19" key="1">
    <citation type="submission" date="2024-02" db="EMBL/GenBank/DDBJ databases">
        <title>Seven novel Bacillus-like species.</title>
        <authorList>
            <person name="Liu G."/>
        </authorList>
    </citation>
    <scope>NUCLEOTIDE SEQUENCE [LARGE SCALE GENOMIC DNA]</scope>
    <source>
        <strain evidence="18 19">FJAT-52054</strain>
    </source>
</reference>
<keyword evidence="7 15" id="KW-0479">Metal-binding</keyword>
<keyword evidence="15" id="KW-0216">Detoxification</keyword>
<keyword evidence="19" id="KW-1185">Reference proteome</keyword>
<keyword evidence="12 15" id="KW-0520">NAD</keyword>
<keyword evidence="8 15" id="KW-0274">FAD</keyword>
<dbReference type="PRINTS" id="PR00410">
    <property type="entry name" value="PHEHYDRXLASE"/>
</dbReference>
<gene>
    <name evidence="18" type="primary">hmpA</name>
    <name evidence="15" type="synonym">hmp</name>
    <name evidence="18" type="ORF">WCV65_01200</name>
</gene>
<evidence type="ECO:0000256" key="3">
    <source>
        <dbReference type="ARBA" id="ARBA00022448"/>
    </source>
</evidence>
<keyword evidence="3 15" id="KW-0813">Transport</keyword>
<feature type="active site" description="Charge relay system" evidence="15">
    <location>
        <position position="137"/>
    </location>
</feature>
<dbReference type="CDD" id="cd14777">
    <property type="entry name" value="Yhb1-globin-like"/>
    <property type="match status" value="1"/>
</dbReference>
<name>A0ABZ2NJ16_9BACI</name>
<evidence type="ECO:0000256" key="6">
    <source>
        <dbReference type="ARBA" id="ARBA00022630"/>
    </source>
</evidence>
<feature type="binding site" evidence="15">
    <location>
        <begin position="379"/>
        <end position="382"/>
    </location>
    <ligand>
        <name>FAD</name>
        <dbReference type="ChEBI" id="CHEBI:57692"/>
    </ligand>
</feature>
<dbReference type="PROSITE" id="PS51257">
    <property type="entry name" value="PROKAR_LIPOPROTEIN"/>
    <property type="match status" value="1"/>
</dbReference>
<dbReference type="InterPro" id="IPR017927">
    <property type="entry name" value="FAD-bd_FR_type"/>
</dbReference>
<dbReference type="InterPro" id="IPR009050">
    <property type="entry name" value="Globin-like_sf"/>
</dbReference>
<evidence type="ECO:0000256" key="13">
    <source>
        <dbReference type="ARBA" id="ARBA00048649"/>
    </source>
</evidence>
<dbReference type="InterPro" id="IPR001433">
    <property type="entry name" value="OxRdtase_FAD/NAD-bd"/>
</dbReference>
<evidence type="ECO:0000256" key="8">
    <source>
        <dbReference type="ARBA" id="ARBA00022827"/>
    </source>
</evidence>
<dbReference type="PROSITE" id="PS51384">
    <property type="entry name" value="FAD_FR"/>
    <property type="match status" value="1"/>
</dbReference>
<dbReference type="PANTHER" id="PTHR43396:SF3">
    <property type="entry name" value="FLAVOHEMOPROTEIN"/>
    <property type="match status" value="1"/>
</dbReference>
<dbReference type="PRINTS" id="PR00371">
    <property type="entry name" value="FPNCR"/>
</dbReference>
<keyword evidence="11 15" id="KW-0408">Iron</keyword>
<dbReference type="Gene3D" id="1.10.490.10">
    <property type="entry name" value="Globins"/>
    <property type="match status" value="1"/>
</dbReference>
<sequence>MLSEKTKSIVQSTVPVLIQHGTAITSCFYKNLFTDHPELLNLFNQSNQKQGRQQEALAQAVLAAAANIDNLEVIFPIVKQVGHKHRSLGVKKEHYPIVGKYLLEAMKEVLGNQATDEVITAWGEAYGVIAGVFIGEENKMYHQAENQCGGWSGFKSFKLADKVVESDVITSFYLTPADHQSLPDFLPGQYISVRVKPDGDAFWHNRQYSLSNAPGTGIFRISVKKEQPGTVSGFLHNQLSIGDFIEVSAPAGDFTLIDNGPEPITFLSGGIGVTPFISMLNDLAKRNPEWNVQFIHSAQNEQVHAFKKEVNHLIQSMPNAEAVFFYENTDGRLSFEELQRILLTKKGNFYVCGPVPFLKAMLKALSLLDIEKNRIHYEFFGPAVHLNEPQTV</sequence>
<keyword evidence="10 15" id="KW-0560">Oxidoreductase</keyword>
<dbReference type="PANTHER" id="PTHR43396">
    <property type="entry name" value="FLAVOHEMOPROTEIN"/>
    <property type="match status" value="1"/>
</dbReference>
<accession>A0ABZ2NJ16</accession>
<evidence type="ECO:0000256" key="14">
    <source>
        <dbReference type="ARBA" id="ARBA00049433"/>
    </source>
</evidence>
<evidence type="ECO:0000256" key="7">
    <source>
        <dbReference type="ARBA" id="ARBA00022723"/>
    </source>
</evidence>
<dbReference type="SUPFAM" id="SSF52343">
    <property type="entry name" value="Ferredoxin reductase-like, C-terminal NADP-linked domain"/>
    <property type="match status" value="1"/>
</dbReference>
<evidence type="ECO:0000259" key="16">
    <source>
        <dbReference type="PROSITE" id="PS01033"/>
    </source>
</evidence>
<comment type="cofactor">
    <cofactor evidence="15">
        <name>heme b</name>
        <dbReference type="ChEBI" id="CHEBI:60344"/>
    </cofactor>
    <text evidence="15">Binds 1 heme b (iron(II)-protoporphyrin IX) group per subunit.</text>
</comment>
<dbReference type="RefSeq" id="WP_338779402.1">
    <property type="nucleotide sequence ID" value="NZ_CP147407.1"/>
</dbReference>
<dbReference type="GO" id="GO:0008941">
    <property type="term" value="F:nitric oxide dioxygenase NAD(P)H activity"/>
    <property type="evidence" value="ECO:0007669"/>
    <property type="project" value="UniProtKB-EC"/>
</dbReference>
<evidence type="ECO:0000256" key="5">
    <source>
        <dbReference type="ARBA" id="ARBA00022621"/>
    </source>
</evidence>
<comment type="domain">
    <text evidence="15">Consists of two distinct domains; an N-terminal heme-containing oxygen-binding domain and a C-terminal reductase domain with binding sites for FAD and NAD(P)H.</text>
</comment>
<feature type="region of interest" description="Reductase" evidence="15">
    <location>
        <begin position="149"/>
        <end position="392"/>
    </location>
</feature>
<dbReference type="InterPro" id="IPR017938">
    <property type="entry name" value="Riboflavin_synthase-like_b-brl"/>
</dbReference>
<evidence type="ECO:0000256" key="2">
    <source>
        <dbReference type="ARBA" id="ARBA00008414"/>
    </source>
</evidence>
<keyword evidence="5 15" id="KW-0561">Oxygen transport</keyword>
<dbReference type="Gene3D" id="3.40.50.80">
    <property type="entry name" value="Nucleotide-binding domain of ferredoxin-NADP reductase (FNR) module"/>
    <property type="match status" value="1"/>
</dbReference>
<comment type="catalytic activity">
    <reaction evidence="13 15">
        <text>2 nitric oxide + NADH + 2 O2 = 2 nitrate + NAD(+) + H(+)</text>
        <dbReference type="Rhea" id="RHEA:19469"/>
        <dbReference type="ChEBI" id="CHEBI:15378"/>
        <dbReference type="ChEBI" id="CHEBI:15379"/>
        <dbReference type="ChEBI" id="CHEBI:16480"/>
        <dbReference type="ChEBI" id="CHEBI:17632"/>
        <dbReference type="ChEBI" id="CHEBI:57540"/>
        <dbReference type="ChEBI" id="CHEBI:57945"/>
        <dbReference type="EC" id="1.14.12.17"/>
    </reaction>
</comment>
<comment type="catalytic activity">
    <reaction evidence="14 15">
        <text>2 nitric oxide + NADPH + 2 O2 = 2 nitrate + NADP(+) + H(+)</text>
        <dbReference type="Rhea" id="RHEA:19465"/>
        <dbReference type="ChEBI" id="CHEBI:15378"/>
        <dbReference type="ChEBI" id="CHEBI:15379"/>
        <dbReference type="ChEBI" id="CHEBI:16480"/>
        <dbReference type="ChEBI" id="CHEBI:17632"/>
        <dbReference type="ChEBI" id="CHEBI:57783"/>
        <dbReference type="ChEBI" id="CHEBI:58349"/>
        <dbReference type="EC" id="1.14.12.17"/>
    </reaction>
</comment>
<dbReference type="SUPFAM" id="SSF63380">
    <property type="entry name" value="Riboflavin synthase domain-like"/>
    <property type="match status" value="1"/>
</dbReference>
<dbReference type="InterPro" id="IPR008333">
    <property type="entry name" value="Cbr1-like_FAD-bd_dom"/>
</dbReference>
<dbReference type="Pfam" id="PF00175">
    <property type="entry name" value="NAD_binding_1"/>
    <property type="match status" value="1"/>
</dbReference>
<evidence type="ECO:0000256" key="12">
    <source>
        <dbReference type="ARBA" id="ARBA00023027"/>
    </source>
</evidence>
<dbReference type="Pfam" id="PF00042">
    <property type="entry name" value="Globin"/>
    <property type="match status" value="1"/>
</dbReference>
<dbReference type="InterPro" id="IPR023950">
    <property type="entry name" value="Hmp"/>
</dbReference>
<dbReference type="HAMAP" id="MF_01252">
    <property type="entry name" value="Hmp"/>
    <property type="match status" value="1"/>
</dbReference>
<keyword evidence="9 15" id="KW-0521">NADP</keyword>
<evidence type="ECO:0000256" key="10">
    <source>
        <dbReference type="ARBA" id="ARBA00023002"/>
    </source>
</evidence>
<comment type="cofactor">
    <cofactor evidence="15">
        <name>FAD</name>
        <dbReference type="ChEBI" id="CHEBI:57692"/>
    </cofactor>
    <text evidence="15">Binds 1 FAD per subunit.</text>
</comment>
<dbReference type="EMBL" id="CP147407">
    <property type="protein sequence ID" value="WXB97162.1"/>
    <property type="molecule type" value="Genomic_DNA"/>
</dbReference>
<organism evidence="18 19">
    <name type="scientific">Metabacillus sediminis</name>
    <dbReference type="NCBI Taxonomy" id="3117746"/>
    <lineage>
        <taxon>Bacteria</taxon>
        <taxon>Bacillati</taxon>
        <taxon>Bacillota</taxon>
        <taxon>Bacilli</taxon>
        <taxon>Bacillales</taxon>
        <taxon>Bacillaceae</taxon>
        <taxon>Metabacillus</taxon>
    </lineage>
</organism>
<feature type="binding site" evidence="15">
    <location>
        <position position="190"/>
    </location>
    <ligand>
        <name>FAD</name>
        <dbReference type="ChEBI" id="CHEBI:57692"/>
    </ligand>
</feature>
<protein>
    <recommendedName>
        <fullName evidence="15">Flavohemoprotein</fullName>
    </recommendedName>
    <alternativeName>
        <fullName evidence="15">Flavohemoglobin</fullName>
    </alternativeName>
    <alternativeName>
        <fullName evidence="15">Hemoglobin-like protein</fullName>
    </alternativeName>
    <alternativeName>
        <fullName evidence="15">Nitric oxide dioxygenase</fullName>
        <shortName evidence="15">NO oxygenase</shortName>
        <shortName evidence="15">NOD</shortName>
        <ecNumber evidence="15">1.14.12.17</ecNumber>
    </alternativeName>
</protein>
<dbReference type="EC" id="1.14.12.17" evidence="15"/>
<evidence type="ECO:0000259" key="17">
    <source>
        <dbReference type="PROSITE" id="PS51384"/>
    </source>
</evidence>
<dbReference type="SUPFAM" id="SSF46458">
    <property type="entry name" value="Globin-like"/>
    <property type="match status" value="1"/>
</dbReference>
<feature type="site" description="Involved in heme-bound ligand stabilization and O-O bond activation" evidence="15">
    <location>
        <position position="29"/>
    </location>
</feature>
<dbReference type="NCBIfam" id="NF009805">
    <property type="entry name" value="PRK13289.1"/>
    <property type="match status" value="1"/>
</dbReference>
<feature type="binding site" description="proximal binding residue" evidence="15">
    <location>
        <position position="85"/>
    </location>
    <ligand>
        <name>heme b</name>
        <dbReference type="ChEBI" id="CHEBI:60344"/>
    </ligand>
    <ligandPart>
        <name>Fe</name>
        <dbReference type="ChEBI" id="CHEBI:18248"/>
    </ligandPart>
</feature>
<evidence type="ECO:0000256" key="9">
    <source>
        <dbReference type="ARBA" id="ARBA00022857"/>
    </source>
</evidence>
<feature type="active site" description="Charge relay system" evidence="15">
    <location>
        <position position="95"/>
    </location>
</feature>
<dbReference type="CDD" id="cd06184">
    <property type="entry name" value="flavohem_like_fad_nad_binding"/>
    <property type="match status" value="1"/>
</dbReference>
<comment type="function">
    <text evidence="15">Is involved in NO detoxification in an aerobic process, termed nitric oxide dioxygenase (NOD) reaction that utilizes O(2) and NAD(P)H to convert NO to nitrate, which protects the bacterium from various noxious nitrogen compounds. Therefore, plays a central role in the inducible response to nitrosative stress.</text>
</comment>
<dbReference type="InterPro" id="IPR001709">
    <property type="entry name" value="Flavoprot_Pyr_Nucl_cyt_Rdtase"/>
</dbReference>
<comment type="similarity">
    <text evidence="2 15">Belongs to the globin family. Two-domain flavohemoproteins subfamily.</text>
</comment>
<comment type="similarity">
    <text evidence="1 15">In the C-terminal section; belongs to the flavoprotein pyridine nucleotide cytochrome reductase family.</text>
</comment>
<dbReference type="Gene3D" id="2.40.30.10">
    <property type="entry name" value="Translation factors"/>
    <property type="match status" value="1"/>
</dbReference>
<evidence type="ECO:0000313" key="19">
    <source>
        <dbReference type="Proteomes" id="UP001377337"/>
    </source>
</evidence>
<feature type="binding site" evidence="15">
    <location>
        <begin position="206"/>
        <end position="209"/>
    </location>
    <ligand>
        <name>FAD</name>
        <dbReference type="ChEBI" id="CHEBI:57692"/>
    </ligand>
</feature>
<feature type="site" description="Influences the redox potential of the prosthetic heme and FAD groups" evidence="15">
    <location>
        <position position="378"/>
    </location>
</feature>
<dbReference type="InterPro" id="IPR012292">
    <property type="entry name" value="Globin/Proto"/>
</dbReference>
<evidence type="ECO:0000256" key="15">
    <source>
        <dbReference type="HAMAP-Rule" id="MF_01252"/>
    </source>
</evidence>
<feature type="site" description="Influences the redox potential of the prosthetic heme and FAD groups" evidence="15">
    <location>
        <position position="84"/>
    </location>
</feature>
<dbReference type="Proteomes" id="UP001377337">
    <property type="component" value="Chromosome"/>
</dbReference>
<evidence type="ECO:0000313" key="18">
    <source>
        <dbReference type="EMBL" id="WXB97162.1"/>
    </source>
</evidence>
<dbReference type="PROSITE" id="PS01033">
    <property type="entry name" value="GLOBIN"/>
    <property type="match status" value="1"/>
</dbReference>
<evidence type="ECO:0000256" key="11">
    <source>
        <dbReference type="ARBA" id="ARBA00023004"/>
    </source>
</evidence>
<evidence type="ECO:0000256" key="1">
    <source>
        <dbReference type="ARBA" id="ARBA00006401"/>
    </source>
</evidence>
<feature type="domain" description="FAD-binding FR-type" evidence="17">
    <location>
        <begin position="152"/>
        <end position="257"/>
    </location>
</feature>
<dbReference type="Pfam" id="PF00970">
    <property type="entry name" value="FAD_binding_6"/>
    <property type="match status" value="1"/>
</dbReference>